<name>A0ABW2Z3S8_9FLAO</name>
<evidence type="ECO:0000256" key="2">
    <source>
        <dbReference type="SAM" id="Phobius"/>
    </source>
</evidence>
<reference evidence="5" key="1">
    <citation type="journal article" date="2019" name="Int. J. Syst. Evol. Microbiol.">
        <title>The Global Catalogue of Microorganisms (GCM) 10K type strain sequencing project: providing services to taxonomists for standard genome sequencing and annotation.</title>
        <authorList>
            <consortium name="The Broad Institute Genomics Platform"/>
            <consortium name="The Broad Institute Genome Sequencing Center for Infectious Disease"/>
            <person name="Wu L."/>
            <person name="Ma J."/>
        </authorList>
    </citation>
    <scope>NUCLEOTIDE SEQUENCE [LARGE SCALE GENOMIC DNA]</scope>
    <source>
        <strain evidence="5">CCUG 60022</strain>
    </source>
</reference>
<feature type="transmembrane region" description="Helical" evidence="2">
    <location>
        <begin position="77"/>
        <end position="100"/>
    </location>
</feature>
<keyword evidence="2" id="KW-1133">Transmembrane helix</keyword>
<feature type="coiled-coil region" evidence="1">
    <location>
        <begin position="146"/>
        <end position="173"/>
    </location>
</feature>
<feature type="domain" description="Signal transduction histidine kinase internal region" evidence="3">
    <location>
        <begin position="166"/>
        <end position="244"/>
    </location>
</feature>
<evidence type="ECO:0000313" key="4">
    <source>
        <dbReference type="EMBL" id="MFD0761263.1"/>
    </source>
</evidence>
<dbReference type="PANTHER" id="PTHR34220:SF7">
    <property type="entry name" value="SENSOR HISTIDINE KINASE YPDA"/>
    <property type="match status" value="1"/>
</dbReference>
<dbReference type="GO" id="GO:0004673">
    <property type="term" value="F:protein histidine kinase activity"/>
    <property type="evidence" value="ECO:0007669"/>
    <property type="project" value="UniProtKB-EC"/>
</dbReference>
<proteinExistence type="predicted"/>
<dbReference type="EMBL" id="JBHTIC010000005">
    <property type="protein sequence ID" value="MFD0761263.1"/>
    <property type="molecule type" value="Genomic_DNA"/>
</dbReference>
<keyword evidence="2" id="KW-0472">Membrane</keyword>
<sequence>MKLSKEVYKGLITVVSHLVFWLIIYFIYTYFLGYGSNNTEYVNKFSIYLMPVTICVSYFFLYFLIPKYLLTKKQGLFLLYSVYTFIVSAFLIILSILYALVFLIELNSKGTPPLTKSLPFIILGVYFVVLMVIVFGLVLYNYKSIVKNEDLKNKFLQTQLQLKEQELKFLKMQIHPHFLFNSLNTIYGFALKKGDETPDMILKLSNLLDYILYQVKKPTVNLIEEINHINEYIELERIRFQDTLKVSFNSDIENESIQIPPMLLIPFVENAFKHGSIVNGILTIEIAIEQYKNEFNFSIKNTVKESVNNIEKGIGLETVKKRLDLLFNNDYELNIDESNDNFNVQLFIKNL</sequence>
<dbReference type="RefSeq" id="WP_298265014.1">
    <property type="nucleotide sequence ID" value="NZ_JBHTIC010000005.1"/>
</dbReference>
<dbReference type="PANTHER" id="PTHR34220">
    <property type="entry name" value="SENSOR HISTIDINE KINASE YPDA"/>
    <property type="match status" value="1"/>
</dbReference>
<dbReference type="EC" id="2.7.13.3" evidence="4"/>
<dbReference type="Proteomes" id="UP001597032">
    <property type="component" value="Unassembled WGS sequence"/>
</dbReference>
<keyword evidence="4" id="KW-0808">Transferase</keyword>
<feature type="transmembrane region" description="Helical" evidence="2">
    <location>
        <begin position="12"/>
        <end position="33"/>
    </location>
</feature>
<dbReference type="InterPro" id="IPR050640">
    <property type="entry name" value="Bact_2-comp_sensor_kinase"/>
</dbReference>
<organism evidence="4 5">
    <name type="scientific">Lutibacter aestuarii</name>
    <dbReference type="NCBI Taxonomy" id="861111"/>
    <lineage>
        <taxon>Bacteria</taxon>
        <taxon>Pseudomonadati</taxon>
        <taxon>Bacteroidota</taxon>
        <taxon>Flavobacteriia</taxon>
        <taxon>Flavobacteriales</taxon>
        <taxon>Flavobacteriaceae</taxon>
        <taxon>Lutibacter</taxon>
    </lineage>
</organism>
<evidence type="ECO:0000256" key="1">
    <source>
        <dbReference type="SAM" id="Coils"/>
    </source>
</evidence>
<dbReference type="Pfam" id="PF06580">
    <property type="entry name" value="His_kinase"/>
    <property type="match status" value="1"/>
</dbReference>
<dbReference type="InterPro" id="IPR036890">
    <property type="entry name" value="HATPase_C_sf"/>
</dbReference>
<keyword evidence="5" id="KW-1185">Reference proteome</keyword>
<gene>
    <name evidence="4" type="ORF">ACFQZW_04150</name>
</gene>
<dbReference type="InterPro" id="IPR010559">
    <property type="entry name" value="Sig_transdc_His_kin_internal"/>
</dbReference>
<protein>
    <submittedName>
        <fullName evidence="4">Sensor histidine kinase</fullName>
        <ecNumber evidence="4">2.7.13.3</ecNumber>
    </submittedName>
</protein>
<dbReference type="Gene3D" id="3.30.565.10">
    <property type="entry name" value="Histidine kinase-like ATPase, C-terminal domain"/>
    <property type="match status" value="1"/>
</dbReference>
<keyword evidence="2" id="KW-0812">Transmembrane</keyword>
<evidence type="ECO:0000259" key="3">
    <source>
        <dbReference type="Pfam" id="PF06580"/>
    </source>
</evidence>
<feature type="transmembrane region" description="Helical" evidence="2">
    <location>
        <begin position="120"/>
        <end position="142"/>
    </location>
</feature>
<evidence type="ECO:0000313" key="5">
    <source>
        <dbReference type="Proteomes" id="UP001597032"/>
    </source>
</evidence>
<comment type="caution">
    <text evidence="4">The sequence shown here is derived from an EMBL/GenBank/DDBJ whole genome shotgun (WGS) entry which is preliminary data.</text>
</comment>
<keyword evidence="4" id="KW-0418">Kinase</keyword>
<keyword evidence="1" id="KW-0175">Coiled coil</keyword>
<feature type="transmembrane region" description="Helical" evidence="2">
    <location>
        <begin position="45"/>
        <end position="65"/>
    </location>
</feature>
<accession>A0ABW2Z3S8</accession>